<dbReference type="SMART" id="SM00421">
    <property type="entry name" value="HTH_LUXR"/>
    <property type="match status" value="1"/>
</dbReference>
<protein>
    <submittedName>
        <fullName evidence="4">AAA family ATPase</fullName>
    </submittedName>
</protein>
<dbReference type="Gene3D" id="3.40.50.300">
    <property type="entry name" value="P-loop containing nucleotide triphosphate hydrolases"/>
    <property type="match status" value="1"/>
</dbReference>
<evidence type="ECO:0000313" key="5">
    <source>
        <dbReference type="Proteomes" id="UP000634780"/>
    </source>
</evidence>
<reference evidence="4 5" key="1">
    <citation type="submission" date="2020-12" db="EMBL/GenBank/DDBJ databases">
        <title>Streptomyces typhae sp. nov., a novel endophytic actinomycete isolated from the root of cattail pollen (Typha angustifolia L.).</title>
        <authorList>
            <person name="Peng C."/>
            <person name="Liu C."/>
        </authorList>
    </citation>
    <scope>NUCLEOTIDE SEQUENCE [LARGE SCALE GENOMIC DNA]</scope>
    <source>
        <strain evidence="4 5">JCM 4753</strain>
    </source>
</reference>
<keyword evidence="5" id="KW-1185">Reference proteome</keyword>
<evidence type="ECO:0000259" key="3">
    <source>
        <dbReference type="PROSITE" id="PS50043"/>
    </source>
</evidence>
<dbReference type="InterPro" id="IPR016032">
    <property type="entry name" value="Sig_transdc_resp-reg_C-effctor"/>
</dbReference>
<evidence type="ECO:0000313" key="4">
    <source>
        <dbReference type="EMBL" id="MBJ3809425.1"/>
    </source>
</evidence>
<dbReference type="InterPro" id="IPR027417">
    <property type="entry name" value="P-loop_NTPase"/>
</dbReference>
<proteinExistence type="predicted"/>
<dbReference type="PRINTS" id="PR00038">
    <property type="entry name" value="HTHLUXR"/>
</dbReference>
<dbReference type="InterPro" id="IPR000792">
    <property type="entry name" value="Tscrpt_reg_LuxR_C"/>
</dbReference>
<keyword evidence="2" id="KW-0067">ATP-binding</keyword>
<evidence type="ECO:0000256" key="2">
    <source>
        <dbReference type="ARBA" id="ARBA00022840"/>
    </source>
</evidence>
<evidence type="ECO:0000256" key="1">
    <source>
        <dbReference type="ARBA" id="ARBA00022741"/>
    </source>
</evidence>
<dbReference type="Pfam" id="PF13191">
    <property type="entry name" value="AAA_16"/>
    <property type="match status" value="1"/>
</dbReference>
<dbReference type="SUPFAM" id="SSF52540">
    <property type="entry name" value="P-loop containing nucleoside triphosphate hydrolases"/>
    <property type="match status" value="1"/>
</dbReference>
<keyword evidence="1" id="KW-0547">Nucleotide-binding</keyword>
<accession>A0ABS0X897</accession>
<comment type="caution">
    <text evidence="4">The sequence shown here is derived from an EMBL/GenBank/DDBJ whole genome shotgun (WGS) entry which is preliminary data.</text>
</comment>
<dbReference type="InterPro" id="IPR036388">
    <property type="entry name" value="WH-like_DNA-bd_sf"/>
</dbReference>
<organism evidence="4 5">
    <name type="scientific">Streptomyces flavofungini</name>
    <dbReference type="NCBI Taxonomy" id="68200"/>
    <lineage>
        <taxon>Bacteria</taxon>
        <taxon>Bacillati</taxon>
        <taxon>Actinomycetota</taxon>
        <taxon>Actinomycetes</taxon>
        <taxon>Kitasatosporales</taxon>
        <taxon>Streptomycetaceae</taxon>
        <taxon>Streptomyces</taxon>
    </lineage>
</organism>
<dbReference type="Gene3D" id="1.10.10.10">
    <property type="entry name" value="Winged helix-like DNA-binding domain superfamily/Winged helix DNA-binding domain"/>
    <property type="match status" value="1"/>
</dbReference>
<dbReference type="Pfam" id="PF00196">
    <property type="entry name" value="GerE"/>
    <property type="match status" value="1"/>
</dbReference>
<feature type="domain" description="HTH luxR-type" evidence="3">
    <location>
        <begin position="837"/>
        <end position="899"/>
    </location>
</feature>
<dbReference type="PROSITE" id="PS00622">
    <property type="entry name" value="HTH_LUXR_1"/>
    <property type="match status" value="1"/>
</dbReference>
<dbReference type="InterPro" id="IPR011990">
    <property type="entry name" value="TPR-like_helical_dom_sf"/>
</dbReference>
<gene>
    <name evidence="4" type="ORF">JGB26_20260</name>
</gene>
<dbReference type="PANTHER" id="PTHR16305:SF35">
    <property type="entry name" value="TRANSCRIPTIONAL ACTIVATOR DOMAIN"/>
    <property type="match status" value="1"/>
</dbReference>
<name>A0ABS0X897_9ACTN</name>
<dbReference type="InterPro" id="IPR041664">
    <property type="entry name" value="AAA_16"/>
</dbReference>
<dbReference type="PROSITE" id="PS50043">
    <property type="entry name" value="HTH_LUXR_2"/>
    <property type="match status" value="1"/>
</dbReference>
<dbReference type="EMBL" id="JAEKOZ010000011">
    <property type="protein sequence ID" value="MBJ3809425.1"/>
    <property type="molecule type" value="Genomic_DNA"/>
</dbReference>
<dbReference type="Gene3D" id="1.25.40.10">
    <property type="entry name" value="Tetratricopeptide repeat domain"/>
    <property type="match status" value="1"/>
</dbReference>
<sequence>MELVARQDERRAIDQMVAEAAAGRGGSLVVAGEAGIGKSTLIDAATAALDEHAVLRTSGAEFEQDLLYAALYQLCAPVLDRRGKLPAVQREALEAVFGLGEQTSPEPLTVGLAVLGLLHEVARKRPVCCVVDDAQWIDDASRQVLVFVARRVEAERIAVVFAARDAATVPGLAALPRLPLAGLSHEDARRLLGTVTRSGLDAELVERILAEAAGNPLALLEFAHDDGPFGVPRARPSLPRAGTVLEAQFVHRFEQLPPDTRSVVVLAAAEPVGDLALLRRAARLLKLDPEALSVAEDAGLLELGPQLRFRHPLVRSALYTSATPGLRRRVHGALAEATDPATDPDRQVWHRAHAVVEADENVASELERSAERARVRGGFAAAAAFMERAAQLTPGTGRQSGRLIAAARLRLQAGSPATARTLVARAELRLKDHRRTQARLLRARIDFQLGHTPQATAALIDIAAQLPPDQAREVYLEAFASIMYNDNQPGLLKNLGAALRKQDMPRHPARPVDLLLQALMDQITLPVEEAVPAMLGAVTACRTSTGSFAGSPWRMNLVCQLILDLRDDKALREVTDRQVEAARSQGSLSTLPQALRYQALSRIAGGSLTEADGILTEAHALDEAAGTVRVVGVDLILAAFRGDAYHYSEVKRLMGRDGQPSETAGEQFARAVLHNGLGNHEAALQAALAAQSRQQAGSYAIWGVYPELVEAAVRVGRPQEAAAAVHLLESLAHANPAPWAVAECLRAKALVGRDENRDALYREAVDYFARTGAHIYHARARLVYGEWLDSEGRPGEARVELRAAQKMLSAMGADAFAERAARRLRAAGERPGPQDSADDPLGVLTARERLIVNKVAEGGSSREVAAALFLSPRTVDTHLHNAYRKLGISSRQQLRKWSS</sequence>
<dbReference type="Proteomes" id="UP000634780">
    <property type="component" value="Unassembled WGS sequence"/>
</dbReference>
<dbReference type="CDD" id="cd06170">
    <property type="entry name" value="LuxR_C_like"/>
    <property type="match status" value="1"/>
</dbReference>
<dbReference type="PANTHER" id="PTHR16305">
    <property type="entry name" value="TESTICULAR SOLUBLE ADENYLYL CYCLASE"/>
    <property type="match status" value="1"/>
</dbReference>
<dbReference type="SUPFAM" id="SSF46894">
    <property type="entry name" value="C-terminal effector domain of the bipartite response regulators"/>
    <property type="match status" value="1"/>
</dbReference>
<dbReference type="RefSeq" id="WP_190118870.1">
    <property type="nucleotide sequence ID" value="NZ_BMVR01000012.1"/>
</dbReference>